<evidence type="ECO:0000313" key="7">
    <source>
        <dbReference type="Proteomes" id="UP000758603"/>
    </source>
</evidence>
<dbReference type="PROSITE" id="PS50048">
    <property type="entry name" value="ZN2_CY6_FUNGAL_2"/>
    <property type="match status" value="1"/>
</dbReference>
<dbReference type="GO" id="GO:0008270">
    <property type="term" value="F:zinc ion binding"/>
    <property type="evidence" value="ECO:0007669"/>
    <property type="project" value="InterPro"/>
</dbReference>
<dbReference type="Pfam" id="PF04082">
    <property type="entry name" value="Fungal_trans"/>
    <property type="match status" value="1"/>
</dbReference>
<dbReference type="SMART" id="SM00066">
    <property type="entry name" value="GAL4"/>
    <property type="match status" value="1"/>
</dbReference>
<feature type="region of interest" description="Disordered" evidence="4">
    <location>
        <begin position="609"/>
        <end position="635"/>
    </location>
</feature>
<keyword evidence="7" id="KW-1185">Reference proteome</keyword>
<sequence length="688" mass="76876">MSTTSAGTGKSHRILACVLCQHRKIKCDRNTPCSNCLKAGVTCTPSTPAPARKRRRPNQDLQQRLARCEELLQEYATAKPSSTSPESGKPEESWKTMGKLVVDDSGVRFMDSFLWATVHDEVRAMREIIDQDEKEEDNSATTPADGLTPDHHAGLLFSNDSDANLDELHPNPAHVFRLWHTFLERVNPITKVIHVPTVQPLVVEAATNQANLPKNVEALLFSIYTLGVVAMTESECITVLGLSKDDAYARFSKGARVSFMRTGILHKYDLVVLQALVLYLTSLMGRYDRHAAWVLNGVIIRIAQKMGLHRDGELLGLSPFDTEIRRRIWWQIILTDAIYAMMSGFGQSMLPRHWDTKEPSNVNDADLFPTMTKVESKDGPTDMVLCLISNKIAALLSENPGLENVILQNERASAISPASAEVEAAQARIEELGADIAEILRKYGDPSMGPIHELAAWQGQMIMAKLQELVRPPRDQPEWGTEVFTPKDNLFKIAVTSGEHSLETYKLCEKRGTFMWFVKIHFQMEVFQFMVGQLCSRTSGSLVDRAWTVVEEVYRYHEELFKASVRSNASLGVVTIKAWKKREEAVRLATGTAPEAPWYINRLRELLGSSSDSQTTPSDTTTMSPSSRSINTPVMPNNLELPWDQMLGFVDSSSISWDVFGNPGQPAPVNYGTYAPNMGPYQTMNGWM</sequence>
<dbReference type="PANTHER" id="PTHR31001">
    <property type="entry name" value="UNCHARACTERIZED TRANSCRIPTIONAL REGULATORY PROTEIN"/>
    <property type="match status" value="1"/>
</dbReference>
<dbReference type="GO" id="GO:0006351">
    <property type="term" value="P:DNA-templated transcription"/>
    <property type="evidence" value="ECO:0007669"/>
    <property type="project" value="InterPro"/>
</dbReference>
<name>A0A9P8UFI1_9PEZI</name>
<comment type="caution">
    <text evidence="6">The sequence shown here is derived from an EMBL/GenBank/DDBJ whole genome shotgun (WGS) entry which is preliminary data.</text>
</comment>
<dbReference type="GeneID" id="70133931"/>
<feature type="region of interest" description="Disordered" evidence="4">
    <location>
        <begin position="129"/>
        <end position="153"/>
    </location>
</feature>
<dbReference type="SUPFAM" id="SSF57701">
    <property type="entry name" value="Zn2/Cys6 DNA-binding domain"/>
    <property type="match status" value="1"/>
</dbReference>
<dbReference type="GO" id="GO:0003677">
    <property type="term" value="F:DNA binding"/>
    <property type="evidence" value="ECO:0007669"/>
    <property type="project" value="InterPro"/>
</dbReference>
<dbReference type="AlphaFoldDB" id="A0A9P8UFI1"/>
<reference evidence="6" key="1">
    <citation type="journal article" date="2021" name="Nat. Commun.">
        <title>Genetic determinants of endophytism in the Arabidopsis root mycobiome.</title>
        <authorList>
            <person name="Mesny F."/>
            <person name="Miyauchi S."/>
            <person name="Thiergart T."/>
            <person name="Pickel B."/>
            <person name="Atanasova L."/>
            <person name="Karlsson M."/>
            <person name="Huettel B."/>
            <person name="Barry K.W."/>
            <person name="Haridas S."/>
            <person name="Chen C."/>
            <person name="Bauer D."/>
            <person name="Andreopoulos W."/>
            <person name="Pangilinan J."/>
            <person name="LaButti K."/>
            <person name="Riley R."/>
            <person name="Lipzen A."/>
            <person name="Clum A."/>
            <person name="Drula E."/>
            <person name="Henrissat B."/>
            <person name="Kohler A."/>
            <person name="Grigoriev I.V."/>
            <person name="Martin F.M."/>
            <person name="Hacquard S."/>
        </authorList>
    </citation>
    <scope>NUCLEOTIDE SEQUENCE</scope>
    <source>
        <strain evidence="6">MPI-SDFR-AT-0073</strain>
    </source>
</reference>
<dbReference type="InterPro" id="IPR036864">
    <property type="entry name" value="Zn2-C6_fun-type_DNA-bd_sf"/>
</dbReference>
<protein>
    <submittedName>
        <fullName evidence="6">Fungal-specific transcription factor domain-containing protein</fullName>
    </submittedName>
</protein>
<keyword evidence="2" id="KW-0479">Metal-binding</keyword>
<keyword evidence="3" id="KW-0539">Nucleus</keyword>
<dbReference type="InterPro" id="IPR001138">
    <property type="entry name" value="Zn2Cys6_DnaBD"/>
</dbReference>
<evidence type="ECO:0000313" key="6">
    <source>
        <dbReference type="EMBL" id="KAH6648972.1"/>
    </source>
</evidence>
<organism evidence="6 7">
    <name type="scientific">Truncatella angustata</name>
    <dbReference type="NCBI Taxonomy" id="152316"/>
    <lineage>
        <taxon>Eukaryota</taxon>
        <taxon>Fungi</taxon>
        <taxon>Dikarya</taxon>
        <taxon>Ascomycota</taxon>
        <taxon>Pezizomycotina</taxon>
        <taxon>Sordariomycetes</taxon>
        <taxon>Xylariomycetidae</taxon>
        <taxon>Amphisphaeriales</taxon>
        <taxon>Sporocadaceae</taxon>
        <taxon>Truncatella</taxon>
    </lineage>
</organism>
<dbReference type="CDD" id="cd00067">
    <property type="entry name" value="GAL4"/>
    <property type="match status" value="1"/>
</dbReference>
<accession>A0A9P8UFI1</accession>
<comment type="subcellular location">
    <subcellularLocation>
        <location evidence="1">Nucleus</location>
    </subcellularLocation>
</comment>
<dbReference type="InterPro" id="IPR050613">
    <property type="entry name" value="Sec_Metabolite_Reg"/>
</dbReference>
<feature type="compositionally biased region" description="Low complexity" evidence="4">
    <location>
        <begin position="609"/>
        <end position="629"/>
    </location>
</feature>
<evidence type="ECO:0000256" key="3">
    <source>
        <dbReference type="ARBA" id="ARBA00023242"/>
    </source>
</evidence>
<feature type="region of interest" description="Disordered" evidence="4">
    <location>
        <begin position="75"/>
        <end position="94"/>
    </location>
</feature>
<evidence type="ECO:0000256" key="2">
    <source>
        <dbReference type="ARBA" id="ARBA00022723"/>
    </source>
</evidence>
<proteinExistence type="predicted"/>
<dbReference type="SMART" id="SM00906">
    <property type="entry name" value="Fungal_trans"/>
    <property type="match status" value="1"/>
</dbReference>
<feature type="domain" description="Zn(2)-C6 fungal-type" evidence="5">
    <location>
        <begin position="16"/>
        <end position="44"/>
    </location>
</feature>
<dbReference type="Proteomes" id="UP000758603">
    <property type="component" value="Unassembled WGS sequence"/>
</dbReference>
<dbReference type="InterPro" id="IPR007219">
    <property type="entry name" value="XnlR_reg_dom"/>
</dbReference>
<gene>
    <name evidence="6" type="ORF">BKA67DRAFT_594303</name>
</gene>
<dbReference type="CDD" id="cd12148">
    <property type="entry name" value="fungal_TF_MHR"/>
    <property type="match status" value="1"/>
</dbReference>
<dbReference type="OrthoDB" id="2269373at2759"/>
<dbReference type="GO" id="GO:0005634">
    <property type="term" value="C:nucleus"/>
    <property type="evidence" value="ECO:0007669"/>
    <property type="project" value="UniProtKB-SubCell"/>
</dbReference>
<evidence type="ECO:0000256" key="1">
    <source>
        <dbReference type="ARBA" id="ARBA00004123"/>
    </source>
</evidence>
<dbReference type="EMBL" id="JAGPXC010000007">
    <property type="protein sequence ID" value="KAH6648972.1"/>
    <property type="molecule type" value="Genomic_DNA"/>
</dbReference>
<evidence type="ECO:0000256" key="4">
    <source>
        <dbReference type="SAM" id="MobiDB-lite"/>
    </source>
</evidence>
<dbReference type="GO" id="GO:0000981">
    <property type="term" value="F:DNA-binding transcription factor activity, RNA polymerase II-specific"/>
    <property type="evidence" value="ECO:0007669"/>
    <property type="project" value="InterPro"/>
</dbReference>
<dbReference type="PANTHER" id="PTHR31001:SF85">
    <property type="entry name" value="ZN(II)2CYS6 TRANSCRIPTION FACTOR (EUROFUNG)"/>
    <property type="match status" value="1"/>
</dbReference>
<dbReference type="Gene3D" id="4.10.240.10">
    <property type="entry name" value="Zn(2)-C6 fungal-type DNA-binding domain"/>
    <property type="match status" value="1"/>
</dbReference>
<dbReference type="Pfam" id="PF00172">
    <property type="entry name" value="Zn_clus"/>
    <property type="match status" value="1"/>
</dbReference>
<evidence type="ECO:0000259" key="5">
    <source>
        <dbReference type="PROSITE" id="PS50048"/>
    </source>
</evidence>
<dbReference type="RefSeq" id="XP_045955479.1">
    <property type="nucleotide sequence ID" value="XM_046105040.1"/>
</dbReference>